<name>A0A1D2M7C5_ORCCI</name>
<evidence type="ECO:0000313" key="1">
    <source>
        <dbReference type="EMBL" id="ODM88824.1"/>
    </source>
</evidence>
<organism evidence="1 2">
    <name type="scientific">Orchesella cincta</name>
    <name type="common">Springtail</name>
    <name type="synonym">Podura cincta</name>
    <dbReference type="NCBI Taxonomy" id="48709"/>
    <lineage>
        <taxon>Eukaryota</taxon>
        <taxon>Metazoa</taxon>
        <taxon>Ecdysozoa</taxon>
        <taxon>Arthropoda</taxon>
        <taxon>Hexapoda</taxon>
        <taxon>Collembola</taxon>
        <taxon>Entomobryomorpha</taxon>
        <taxon>Entomobryoidea</taxon>
        <taxon>Orchesellidae</taxon>
        <taxon>Orchesellinae</taxon>
        <taxon>Orchesella</taxon>
    </lineage>
</organism>
<accession>A0A1D2M7C5</accession>
<keyword evidence="2" id="KW-1185">Reference proteome</keyword>
<dbReference type="AlphaFoldDB" id="A0A1D2M7C5"/>
<reference evidence="1 2" key="1">
    <citation type="journal article" date="2016" name="Genome Biol. Evol.">
        <title>Gene Family Evolution Reflects Adaptation to Soil Environmental Stressors in the Genome of the Collembolan Orchesella cincta.</title>
        <authorList>
            <person name="Faddeeva-Vakhrusheva A."/>
            <person name="Derks M.F."/>
            <person name="Anvar S.Y."/>
            <person name="Agamennone V."/>
            <person name="Suring W."/>
            <person name="Smit S."/>
            <person name="van Straalen N.M."/>
            <person name="Roelofs D."/>
        </authorList>
    </citation>
    <scope>NUCLEOTIDE SEQUENCE [LARGE SCALE GENOMIC DNA]</scope>
    <source>
        <tissue evidence="1">Mixed pool</tissue>
    </source>
</reference>
<dbReference type="EMBL" id="LJIJ01003145">
    <property type="protein sequence ID" value="ODM88824.1"/>
    <property type="molecule type" value="Genomic_DNA"/>
</dbReference>
<feature type="non-terminal residue" evidence="1">
    <location>
        <position position="1"/>
    </location>
</feature>
<proteinExistence type="predicted"/>
<evidence type="ECO:0000313" key="2">
    <source>
        <dbReference type="Proteomes" id="UP000094527"/>
    </source>
</evidence>
<gene>
    <name evidence="1" type="ORF">Ocin01_17859</name>
</gene>
<comment type="caution">
    <text evidence="1">The sequence shown here is derived from an EMBL/GenBank/DDBJ whole genome shotgun (WGS) entry which is preliminary data.</text>
</comment>
<sequence>LLIALETEKTLKPCQNRNLDATEEESRTHDSCPMCPQLVPMSVFAFFQHIAFHQQRRNKCAECQIYLPSSDDVINLHWNASHTDSPTTP</sequence>
<dbReference type="Proteomes" id="UP000094527">
    <property type="component" value="Unassembled WGS sequence"/>
</dbReference>
<protein>
    <submittedName>
        <fullName evidence="1">Uncharacterized protein</fullName>
    </submittedName>
</protein>